<name>E4Y9V6_OIKDI</name>
<feature type="region of interest" description="Disordered" evidence="1">
    <location>
        <begin position="176"/>
        <end position="209"/>
    </location>
</feature>
<reference evidence="2" key="1">
    <citation type="journal article" date="2010" name="Science">
        <title>Plasticity of animal genome architecture unmasked by rapid evolution of a pelagic tunicate.</title>
        <authorList>
            <person name="Denoeud F."/>
            <person name="Henriet S."/>
            <person name="Mungpakdee S."/>
            <person name="Aury J.M."/>
            <person name="Da Silva C."/>
            <person name="Brinkmann H."/>
            <person name="Mikhaleva J."/>
            <person name="Olsen L.C."/>
            <person name="Jubin C."/>
            <person name="Canestro C."/>
            <person name="Bouquet J.M."/>
            <person name="Danks G."/>
            <person name="Poulain J."/>
            <person name="Campsteijn C."/>
            <person name="Adamski M."/>
            <person name="Cross I."/>
            <person name="Yadetie F."/>
            <person name="Muffato M."/>
            <person name="Louis A."/>
            <person name="Butcher S."/>
            <person name="Tsagkogeorga G."/>
            <person name="Konrad A."/>
            <person name="Singh S."/>
            <person name="Jensen M.F."/>
            <person name="Cong E.H."/>
            <person name="Eikeseth-Otteraa H."/>
            <person name="Noel B."/>
            <person name="Anthouard V."/>
            <person name="Porcel B.M."/>
            <person name="Kachouri-Lafond R."/>
            <person name="Nishino A."/>
            <person name="Ugolini M."/>
            <person name="Chourrout P."/>
            <person name="Nishida H."/>
            <person name="Aasland R."/>
            <person name="Huzurbazar S."/>
            <person name="Westhof E."/>
            <person name="Delsuc F."/>
            <person name="Lehrach H."/>
            <person name="Reinhardt R."/>
            <person name="Weissenbach J."/>
            <person name="Roy S.W."/>
            <person name="Artiguenave F."/>
            <person name="Postlethwait J.H."/>
            <person name="Manak J.R."/>
            <person name="Thompson E.M."/>
            <person name="Jaillon O."/>
            <person name="Du Pasquier L."/>
            <person name="Boudinot P."/>
            <person name="Liberles D.A."/>
            <person name="Volff J.N."/>
            <person name="Philippe H."/>
            <person name="Lenhard B."/>
            <person name="Roest Crollius H."/>
            <person name="Wincker P."/>
            <person name="Chourrout D."/>
        </authorList>
    </citation>
    <scope>NUCLEOTIDE SEQUENCE [LARGE SCALE GENOMIC DNA]</scope>
</reference>
<proteinExistence type="predicted"/>
<organism evidence="2">
    <name type="scientific">Oikopleura dioica</name>
    <name type="common">Tunicate</name>
    <dbReference type="NCBI Taxonomy" id="34765"/>
    <lineage>
        <taxon>Eukaryota</taxon>
        <taxon>Metazoa</taxon>
        <taxon>Chordata</taxon>
        <taxon>Tunicata</taxon>
        <taxon>Appendicularia</taxon>
        <taxon>Copelata</taxon>
        <taxon>Oikopleuridae</taxon>
        <taxon>Oikopleura</taxon>
    </lineage>
</organism>
<feature type="region of interest" description="Disordered" evidence="1">
    <location>
        <begin position="136"/>
        <end position="156"/>
    </location>
</feature>
<accession>E4Y9V6</accession>
<sequence>MQELDSQKLRNFVKVEVFKRSVLHSSISALREATQLSCVACSGPLIRRQPLIKTNGILFLKTREKEELLQRGKPYQNVEDCAMTRSNVVADWTLDLRDHQDFCDQEIEANLRYKLKSSIKSAAEDFLSSSGISSAVDSSIKNEDSNFSKNNSSRASKRFQKVAERVNFSEKLKKMKQKFAKSNPKNPFEIKEDYTPPPSAAPKQQPKSENLEGLKLSVGQQQSRILRLHCEQCVLKDKPQNFQSVLFVCQL</sequence>
<evidence type="ECO:0000313" key="2">
    <source>
        <dbReference type="EMBL" id="CBY32343.1"/>
    </source>
</evidence>
<gene>
    <name evidence="2" type="ORF">GSOID_T00030765001</name>
</gene>
<dbReference type="Proteomes" id="UP000011014">
    <property type="component" value="Unassembled WGS sequence"/>
</dbReference>
<evidence type="ECO:0000256" key="1">
    <source>
        <dbReference type="SAM" id="MobiDB-lite"/>
    </source>
</evidence>
<dbReference type="EMBL" id="FN654346">
    <property type="protein sequence ID" value="CBY32343.1"/>
    <property type="molecule type" value="Genomic_DNA"/>
</dbReference>
<dbReference type="AlphaFoldDB" id="E4Y9V6"/>
<protein>
    <submittedName>
        <fullName evidence="2">Uncharacterized protein</fullName>
    </submittedName>
</protein>